<accession>A0A834BKE9</accession>
<protein>
    <submittedName>
        <fullName evidence="2">Uncharacterized protein</fullName>
    </submittedName>
</protein>
<evidence type="ECO:0000313" key="3">
    <source>
        <dbReference type="Proteomes" id="UP000664940"/>
    </source>
</evidence>
<evidence type="ECO:0000313" key="2">
    <source>
        <dbReference type="EMBL" id="KAF6130753.1"/>
    </source>
</evidence>
<evidence type="ECO:0000256" key="1">
    <source>
        <dbReference type="SAM" id="MobiDB-lite"/>
    </source>
</evidence>
<sequence>MSFGAATGTKRTTCCMQASEVCSDHTACETQGSSSDSVEGERQLEGCTMSQHRPGDMAAPASKPLGRLQPGPQPAQQGRTGPLDAQPRTTGSRLEVFISEGLDIWEPEQLINRILTSTSLQRSTHFCLPKGFVACNE</sequence>
<name>A0A834BKE9_9CHIR</name>
<proteinExistence type="predicted"/>
<dbReference type="EMBL" id="JABVXQ010000001">
    <property type="protein sequence ID" value="KAF6130753.1"/>
    <property type="molecule type" value="Genomic_DNA"/>
</dbReference>
<feature type="compositionally biased region" description="Polar residues" evidence="1">
    <location>
        <begin position="28"/>
        <end position="37"/>
    </location>
</feature>
<organism evidence="2 3">
    <name type="scientific">Phyllostomus discolor</name>
    <name type="common">pale spear-nosed bat</name>
    <dbReference type="NCBI Taxonomy" id="89673"/>
    <lineage>
        <taxon>Eukaryota</taxon>
        <taxon>Metazoa</taxon>
        <taxon>Chordata</taxon>
        <taxon>Craniata</taxon>
        <taxon>Vertebrata</taxon>
        <taxon>Euteleostomi</taxon>
        <taxon>Mammalia</taxon>
        <taxon>Eutheria</taxon>
        <taxon>Laurasiatheria</taxon>
        <taxon>Chiroptera</taxon>
        <taxon>Yangochiroptera</taxon>
        <taxon>Phyllostomidae</taxon>
        <taxon>Phyllostominae</taxon>
        <taxon>Phyllostomus</taxon>
    </lineage>
</organism>
<reference evidence="2 3" key="1">
    <citation type="journal article" date="2020" name="Nature">
        <title>Six reference-quality genomes reveal evolution of bat adaptations.</title>
        <authorList>
            <person name="Jebb D."/>
            <person name="Huang Z."/>
            <person name="Pippel M."/>
            <person name="Hughes G.M."/>
            <person name="Lavrichenko K."/>
            <person name="Devanna P."/>
            <person name="Winkler S."/>
            <person name="Jermiin L.S."/>
            <person name="Skirmuntt E.C."/>
            <person name="Katzourakis A."/>
            <person name="Burkitt-Gray L."/>
            <person name="Ray D.A."/>
            <person name="Sullivan K.A.M."/>
            <person name="Roscito J.G."/>
            <person name="Kirilenko B.M."/>
            <person name="Davalos L.M."/>
            <person name="Corthals A.P."/>
            <person name="Power M.L."/>
            <person name="Jones G."/>
            <person name="Ransome R.D."/>
            <person name="Dechmann D.K.N."/>
            <person name="Locatelli A.G."/>
            <person name="Puechmaille S.J."/>
            <person name="Fedrigo O."/>
            <person name="Jarvis E.D."/>
            <person name="Hiller M."/>
            <person name="Vernes S.C."/>
            <person name="Myers E.W."/>
            <person name="Teeling E.C."/>
        </authorList>
    </citation>
    <scope>NUCLEOTIDE SEQUENCE [LARGE SCALE GENOMIC DNA]</scope>
    <source>
        <strain evidence="2">Bat1K_MPI-CBG_1</strain>
    </source>
</reference>
<comment type="caution">
    <text evidence="2">The sequence shown here is derived from an EMBL/GenBank/DDBJ whole genome shotgun (WGS) entry which is preliminary data.</text>
</comment>
<dbReference type="Proteomes" id="UP000664940">
    <property type="component" value="Unassembled WGS sequence"/>
</dbReference>
<dbReference type="AlphaFoldDB" id="A0A834BKE9"/>
<feature type="region of interest" description="Disordered" evidence="1">
    <location>
        <begin position="26"/>
        <end position="92"/>
    </location>
</feature>
<gene>
    <name evidence="2" type="ORF">HJG60_007731</name>
</gene>